<feature type="transmembrane region" description="Helical" evidence="1">
    <location>
        <begin position="31"/>
        <end position="48"/>
    </location>
</feature>
<dbReference type="AlphaFoldDB" id="A0A1H7SQM3"/>
<dbReference type="Proteomes" id="UP000183894">
    <property type="component" value="Unassembled WGS sequence"/>
</dbReference>
<feature type="transmembrane region" description="Helical" evidence="1">
    <location>
        <begin position="7"/>
        <end position="25"/>
    </location>
</feature>
<keyword evidence="1" id="KW-0472">Membrane</keyword>
<keyword evidence="1" id="KW-1133">Transmembrane helix</keyword>
<feature type="transmembrane region" description="Helical" evidence="1">
    <location>
        <begin position="68"/>
        <end position="89"/>
    </location>
</feature>
<protein>
    <submittedName>
        <fullName evidence="2">Uncharacterized protein</fullName>
    </submittedName>
</protein>
<dbReference type="EMBL" id="FOAD01000007">
    <property type="protein sequence ID" value="SEL74738.1"/>
    <property type="molecule type" value="Genomic_DNA"/>
</dbReference>
<sequence length="122" mass="12833">MSHRTLPSLVGLLVAVLVGGGLYWFAENPGLALATGITWGGGVAIMLYTARRFPSLYTRDTGDNTRWLVLGTVLLTVPATVGLGSSFPLPFDLRVGLQFLVIGTGFVGIAVATVAELERNTA</sequence>
<keyword evidence="1" id="KW-0812">Transmembrane</keyword>
<accession>A0A1H7SQM3</accession>
<evidence type="ECO:0000313" key="3">
    <source>
        <dbReference type="Proteomes" id="UP000183894"/>
    </source>
</evidence>
<feature type="transmembrane region" description="Helical" evidence="1">
    <location>
        <begin position="95"/>
        <end position="115"/>
    </location>
</feature>
<organism evidence="2 3">
    <name type="scientific">Haloferax larsenii</name>
    <dbReference type="NCBI Taxonomy" id="302484"/>
    <lineage>
        <taxon>Archaea</taxon>
        <taxon>Methanobacteriati</taxon>
        <taxon>Methanobacteriota</taxon>
        <taxon>Stenosarchaea group</taxon>
        <taxon>Halobacteria</taxon>
        <taxon>Halobacteriales</taxon>
        <taxon>Haloferacaceae</taxon>
        <taxon>Haloferax</taxon>
    </lineage>
</organism>
<reference evidence="2 3" key="1">
    <citation type="submission" date="2016-10" db="EMBL/GenBank/DDBJ databases">
        <authorList>
            <person name="de Groot N.N."/>
        </authorList>
    </citation>
    <scope>NUCLEOTIDE SEQUENCE [LARGE SCALE GENOMIC DNA]</scope>
    <source>
        <strain evidence="2 3">CDM_5</strain>
    </source>
</reference>
<gene>
    <name evidence="2" type="ORF">SAMN04488691_107172</name>
</gene>
<dbReference type="OrthoDB" id="292745at2157"/>
<evidence type="ECO:0000256" key="1">
    <source>
        <dbReference type="SAM" id="Phobius"/>
    </source>
</evidence>
<proteinExistence type="predicted"/>
<dbReference type="RefSeq" id="WP_074795511.1">
    <property type="nucleotide sequence ID" value="NZ_FOAD01000007.1"/>
</dbReference>
<evidence type="ECO:0000313" key="2">
    <source>
        <dbReference type="EMBL" id="SEL74738.1"/>
    </source>
</evidence>
<name>A0A1H7SQM3_HALLR</name>